<dbReference type="GO" id="GO:0046685">
    <property type="term" value="P:response to arsenic-containing substance"/>
    <property type="evidence" value="ECO:0007669"/>
    <property type="project" value="UniProtKB-KW"/>
</dbReference>
<dbReference type="Gene3D" id="3.40.50.2300">
    <property type="match status" value="1"/>
</dbReference>
<dbReference type="OrthoDB" id="9799372at2"/>
<keyword evidence="1" id="KW-0059">Arsenical resistance</keyword>
<sequence length="127" mass="13363">MAEAFWRARFGADAQALSCGVRPAGFPDGFMIRVMAEVGVDLGAFECRDLDDARAAPVELVVSLAEAAREPARAFAEACGAAFEDWPVADPTQETGPREARLAAYRDARDAVAARIAAYASAAPGES</sequence>
<evidence type="ECO:0000259" key="2">
    <source>
        <dbReference type="SMART" id="SM00226"/>
    </source>
</evidence>
<name>A0A2U2BV24_9PROT</name>
<gene>
    <name evidence="3" type="ORF">DDZ18_07000</name>
</gene>
<protein>
    <submittedName>
        <fullName evidence="3">Phosphotyrosine protein phosphatase</fullName>
    </submittedName>
</protein>
<dbReference type="SMART" id="SM00226">
    <property type="entry name" value="LMWPc"/>
    <property type="match status" value="1"/>
</dbReference>
<evidence type="ECO:0000313" key="3">
    <source>
        <dbReference type="EMBL" id="PWE17852.1"/>
    </source>
</evidence>
<proteinExistence type="predicted"/>
<dbReference type="PANTHER" id="PTHR43428:SF1">
    <property type="entry name" value="ARSENATE REDUCTASE"/>
    <property type="match status" value="1"/>
</dbReference>
<reference evidence="4" key="1">
    <citation type="submission" date="2018-05" db="EMBL/GenBank/DDBJ databases">
        <authorList>
            <person name="Liu B.-T."/>
        </authorList>
    </citation>
    <scope>NUCLEOTIDE SEQUENCE [LARGE SCALE GENOMIC DNA]</scope>
    <source>
        <strain evidence="4">WD6-1</strain>
    </source>
</reference>
<feature type="domain" description="Phosphotyrosine protein phosphatase I" evidence="2">
    <location>
        <begin position="1"/>
        <end position="122"/>
    </location>
</feature>
<dbReference type="InterPro" id="IPR023485">
    <property type="entry name" value="Ptyr_pPase"/>
</dbReference>
<evidence type="ECO:0000313" key="4">
    <source>
        <dbReference type="Proteomes" id="UP000245168"/>
    </source>
</evidence>
<dbReference type="SUPFAM" id="SSF52788">
    <property type="entry name" value="Phosphotyrosine protein phosphatases I"/>
    <property type="match status" value="1"/>
</dbReference>
<accession>A0A2U2BV24</accession>
<evidence type="ECO:0000256" key="1">
    <source>
        <dbReference type="ARBA" id="ARBA00022849"/>
    </source>
</evidence>
<keyword evidence="4" id="KW-1185">Reference proteome</keyword>
<comment type="caution">
    <text evidence="3">The sequence shown here is derived from an EMBL/GenBank/DDBJ whole genome shotgun (WGS) entry which is preliminary data.</text>
</comment>
<dbReference type="InterPro" id="IPR036196">
    <property type="entry name" value="Ptyr_pPase_sf"/>
</dbReference>
<organism evidence="3 4">
    <name type="scientific">Marinicauda salina</name>
    <dbReference type="NCBI Taxonomy" id="2135793"/>
    <lineage>
        <taxon>Bacteria</taxon>
        <taxon>Pseudomonadati</taxon>
        <taxon>Pseudomonadota</taxon>
        <taxon>Alphaproteobacteria</taxon>
        <taxon>Maricaulales</taxon>
        <taxon>Maricaulaceae</taxon>
        <taxon>Marinicauda</taxon>
    </lineage>
</organism>
<dbReference type="PANTHER" id="PTHR43428">
    <property type="entry name" value="ARSENATE REDUCTASE"/>
    <property type="match status" value="1"/>
</dbReference>
<dbReference type="Proteomes" id="UP000245168">
    <property type="component" value="Unassembled WGS sequence"/>
</dbReference>
<dbReference type="AlphaFoldDB" id="A0A2U2BV24"/>
<dbReference type="EMBL" id="QEXV01000003">
    <property type="protein sequence ID" value="PWE17852.1"/>
    <property type="molecule type" value="Genomic_DNA"/>
</dbReference>